<gene>
    <name evidence="1" type="ORF">H9Q81_04600</name>
</gene>
<proteinExistence type="predicted"/>
<accession>A0A7G9GZ71</accession>
<dbReference type="RefSeq" id="WP_101473843.1">
    <property type="nucleotide sequence ID" value="NZ_CP060637.1"/>
</dbReference>
<keyword evidence="2" id="KW-1185">Reference proteome</keyword>
<dbReference type="SUPFAM" id="SSF89392">
    <property type="entry name" value="Prokaryotic lipoproteins and lipoprotein localization factors"/>
    <property type="match status" value="1"/>
</dbReference>
<dbReference type="Gene3D" id="2.50.20.10">
    <property type="entry name" value="Lipoprotein localisation LolA/LolB/LppX"/>
    <property type="match status" value="1"/>
</dbReference>
<protein>
    <submittedName>
        <fullName evidence="1">Uncharacterized protein</fullName>
    </submittedName>
</protein>
<evidence type="ECO:0000313" key="1">
    <source>
        <dbReference type="EMBL" id="QNM16103.1"/>
    </source>
</evidence>
<dbReference type="EMBL" id="CP060637">
    <property type="protein sequence ID" value="QNM16103.1"/>
    <property type="molecule type" value="Genomic_DNA"/>
</dbReference>
<dbReference type="Proteomes" id="UP000515913">
    <property type="component" value="Chromosome"/>
</dbReference>
<name>A0A7G9GZ71_9FUSO</name>
<dbReference type="KEGG" id="fho:H9Q81_04600"/>
<reference evidence="1 2" key="1">
    <citation type="submission" date="2020-08" db="EMBL/GenBank/DDBJ databases">
        <authorList>
            <person name="Liu C."/>
            <person name="Sun Q."/>
        </authorList>
    </citation>
    <scope>NUCLEOTIDE SEQUENCE [LARGE SCALE GENOMIC DNA]</scope>
    <source>
        <strain evidence="1 2">NSJ-57</strain>
    </source>
</reference>
<dbReference type="InterPro" id="IPR029046">
    <property type="entry name" value="LolA/LolB/LppX"/>
</dbReference>
<organism evidence="1 2">
    <name type="scientific">Fusobacterium hominis</name>
    <dbReference type="NCBI Taxonomy" id="2764326"/>
    <lineage>
        <taxon>Bacteria</taxon>
        <taxon>Fusobacteriati</taxon>
        <taxon>Fusobacteriota</taxon>
        <taxon>Fusobacteriia</taxon>
        <taxon>Fusobacteriales</taxon>
        <taxon>Fusobacteriaceae</taxon>
        <taxon>Fusobacterium</taxon>
    </lineage>
</organism>
<sequence>MKFLKIIFFFLFSITIFASVKSLGEIQTLVINIEETTYINKKVKTSEYILKFVKPNKIRKEIISPDLNKGEIYIYKNNEKIVYLPLFEQVTKEEVNSDENDVVNAINYILDIETKDSKLSKEYYSGKLKTLTLENGNKIGIGKLIKIDGYLLPQDCTIYDGDLEIAKLKIKEYKINVPIEEREFNLDD</sequence>
<dbReference type="AlphaFoldDB" id="A0A7G9GZ71"/>
<evidence type="ECO:0000313" key="2">
    <source>
        <dbReference type="Proteomes" id="UP000515913"/>
    </source>
</evidence>